<dbReference type="GO" id="GO:0016020">
    <property type="term" value="C:membrane"/>
    <property type="evidence" value="ECO:0007669"/>
    <property type="project" value="TreeGrafter"/>
</dbReference>
<dbReference type="Proteomes" id="UP000591131">
    <property type="component" value="Unassembled WGS sequence"/>
</dbReference>
<organism evidence="3 4">
    <name type="scientific">Perkinsus chesapeaki</name>
    <name type="common">Clam parasite</name>
    <name type="synonym">Perkinsus andrewsi</name>
    <dbReference type="NCBI Taxonomy" id="330153"/>
    <lineage>
        <taxon>Eukaryota</taxon>
        <taxon>Sar</taxon>
        <taxon>Alveolata</taxon>
        <taxon>Perkinsozoa</taxon>
        <taxon>Perkinsea</taxon>
        <taxon>Perkinsida</taxon>
        <taxon>Perkinsidae</taxon>
        <taxon>Perkinsus</taxon>
    </lineage>
</organism>
<evidence type="ECO:0000256" key="1">
    <source>
        <dbReference type="SAM" id="MobiDB-lite"/>
    </source>
</evidence>
<reference evidence="3 4" key="1">
    <citation type="submission" date="2020-04" db="EMBL/GenBank/DDBJ databases">
        <title>Perkinsus chesapeaki whole genome sequence.</title>
        <authorList>
            <person name="Bogema D.R."/>
        </authorList>
    </citation>
    <scope>NUCLEOTIDE SEQUENCE [LARGE SCALE GENOMIC DNA]</scope>
    <source>
        <strain evidence="3">ATCC PRA-425</strain>
    </source>
</reference>
<evidence type="ECO:0000313" key="3">
    <source>
        <dbReference type="EMBL" id="KAF4661093.1"/>
    </source>
</evidence>
<gene>
    <name evidence="3" type="ORF">FOL47_006853</name>
</gene>
<feature type="compositionally biased region" description="Low complexity" evidence="1">
    <location>
        <begin position="16"/>
        <end position="34"/>
    </location>
</feature>
<dbReference type="InterPro" id="IPR050266">
    <property type="entry name" value="AB_hydrolase_sf"/>
</dbReference>
<evidence type="ECO:0000313" key="4">
    <source>
        <dbReference type="Proteomes" id="UP000591131"/>
    </source>
</evidence>
<accession>A0A7J6LPG0</accession>
<dbReference type="AlphaFoldDB" id="A0A7J6LPG0"/>
<comment type="caution">
    <text evidence="3">The sequence shown here is derived from an EMBL/GenBank/DDBJ whole genome shotgun (WGS) entry which is preliminary data.</text>
</comment>
<dbReference type="Gene3D" id="3.40.50.1820">
    <property type="entry name" value="alpha/beta hydrolase"/>
    <property type="match status" value="1"/>
</dbReference>
<dbReference type="InterPro" id="IPR029058">
    <property type="entry name" value="AB_hydrolase_fold"/>
</dbReference>
<dbReference type="InterPro" id="IPR000073">
    <property type="entry name" value="AB_hydrolase_1"/>
</dbReference>
<feature type="domain" description="AB hydrolase-1" evidence="2">
    <location>
        <begin position="82"/>
        <end position="201"/>
    </location>
</feature>
<sequence length="454" mass="50767">MSTGEPSIPPIEMQVPSSSSSPPAAEQPAAASGPRLYPRHRVPRAFRDIDCPFPEASSIDGPYGCISYQLLGTQHNTNELAVCLHGLNGSKMLYSDLAQALSRSRMILTYDMYGHGLSNAPPVAHCRHFNRHCCHDRAPYDLDFFVDQLHFLLDQLHLLDRDLTISLIGFSFGGAVAISFADKYPDLCQRLVLLSPAGFIPLKPISYHFLHCCPCCIIPLAQHCACSCIFARDKFVMSREQCAEGEEPPTEAELEWQDMFWRRVVWQTLVKRDGISSSLAIVDRVPFFDMSAEYGRVGKHPRPVLLIWGVNDTVNPLAVATTVRKFFSNVYLLRIQNAAHLTLCEQPVVTCSSIISFLNVPTDFRFRSGQHVSTPVRQERMMDDAGGSTTRSTRSGLRTKARDVFIPRHEIPTMHRDRTLECDIETSINYAEAPMVKVGISESSSSIVEHEQGK</sequence>
<dbReference type="Pfam" id="PF00561">
    <property type="entry name" value="Abhydrolase_1"/>
    <property type="match status" value="1"/>
</dbReference>
<dbReference type="OrthoDB" id="408373at2759"/>
<dbReference type="EMBL" id="JAAPAO010000391">
    <property type="protein sequence ID" value="KAF4661093.1"/>
    <property type="molecule type" value="Genomic_DNA"/>
</dbReference>
<evidence type="ECO:0000259" key="2">
    <source>
        <dbReference type="Pfam" id="PF00561"/>
    </source>
</evidence>
<protein>
    <recommendedName>
        <fullName evidence="2">AB hydrolase-1 domain-containing protein</fullName>
    </recommendedName>
</protein>
<keyword evidence="4" id="KW-1185">Reference proteome</keyword>
<dbReference type="SUPFAM" id="SSF53474">
    <property type="entry name" value="alpha/beta-Hydrolases"/>
    <property type="match status" value="1"/>
</dbReference>
<feature type="region of interest" description="Disordered" evidence="1">
    <location>
        <begin position="1"/>
        <end position="37"/>
    </location>
</feature>
<dbReference type="PANTHER" id="PTHR43798">
    <property type="entry name" value="MONOACYLGLYCEROL LIPASE"/>
    <property type="match status" value="1"/>
</dbReference>
<name>A0A7J6LPG0_PERCH</name>
<dbReference type="PANTHER" id="PTHR43798:SF33">
    <property type="entry name" value="HYDROLASE, PUTATIVE (AFU_ORTHOLOGUE AFUA_2G14860)-RELATED"/>
    <property type="match status" value="1"/>
</dbReference>
<proteinExistence type="predicted"/>